<dbReference type="RefSeq" id="WP_157566050.1">
    <property type="nucleotide sequence ID" value="NZ_WPIK01000006.1"/>
</dbReference>
<accession>A0A7K1SWH9</accession>
<protein>
    <submittedName>
        <fullName evidence="1">Uncharacterized protein</fullName>
    </submittedName>
</protein>
<evidence type="ECO:0000313" key="1">
    <source>
        <dbReference type="EMBL" id="MVN21598.1"/>
    </source>
</evidence>
<organism evidence="1 2">
    <name type="scientific">Mucilaginibacter arboris</name>
    <dbReference type="NCBI Taxonomy" id="2682090"/>
    <lineage>
        <taxon>Bacteria</taxon>
        <taxon>Pseudomonadati</taxon>
        <taxon>Bacteroidota</taxon>
        <taxon>Sphingobacteriia</taxon>
        <taxon>Sphingobacteriales</taxon>
        <taxon>Sphingobacteriaceae</taxon>
        <taxon>Mucilaginibacter</taxon>
    </lineage>
</organism>
<dbReference type="EMBL" id="WPIK01000006">
    <property type="protein sequence ID" value="MVN21598.1"/>
    <property type="molecule type" value="Genomic_DNA"/>
</dbReference>
<dbReference type="Proteomes" id="UP000462014">
    <property type="component" value="Unassembled WGS sequence"/>
</dbReference>
<name>A0A7K1SWH9_9SPHI</name>
<reference evidence="1 2" key="1">
    <citation type="submission" date="2019-12" db="EMBL/GenBank/DDBJ databases">
        <title>Mucilaginibacter sp. HMF7410 genome sequencing and assembly.</title>
        <authorList>
            <person name="Kang H."/>
            <person name="Cha I."/>
            <person name="Kim H."/>
            <person name="Joh K."/>
        </authorList>
    </citation>
    <scope>NUCLEOTIDE SEQUENCE [LARGE SCALE GENOMIC DNA]</scope>
    <source>
        <strain evidence="1 2">HMF7410</strain>
    </source>
</reference>
<dbReference type="AlphaFoldDB" id="A0A7K1SWH9"/>
<comment type="caution">
    <text evidence="1">The sequence shown here is derived from an EMBL/GenBank/DDBJ whole genome shotgun (WGS) entry which is preliminary data.</text>
</comment>
<evidence type="ECO:0000313" key="2">
    <source>
        <dbReference type="Proteomes" id="UP000462014"/>
    </source>
</evidence>
<gene>
    <name evidence="1" type="ORF">GO621_08610</name>
</gene>
<proteinExistence type="predicted"/>
<sequence>MVAMLLLSHKNHQHKTPVKTVSSHKPGEMAECFFYQVKNINIKNIDKNSIKYGS</sequence>
<keyword evidence="2" id="KW-1185">Reference proteome</keyword>